<dbReference type="Gene3D" id="2.60.40.1120">
    <property type="entry name" value="Carboxypeptidase-like, regulatory domain"/>
    <property type="match status" value="1"/>
</dbReference>
<proteinExistence type="predicted"/>
<comment type="subcellular location">
    <subcellularLocation>
        <location evidence="1">Cell outer membrane</location>
    </subcellularLocation>
</comment>
<evidence type="ECO:0000313" key="7">
    <source>
        <dbReference type="Proteomes" id="UP001597440"/>
    </source>
</evidence>
<evidence type="ECO:0000256" key="1">
    <source>
        <dbReference type="ARBA" id="ARBA00004442"/>
    </source>
</evidence>
<dbReference type="PANTHER" id="PTHR40980:SF4">
    <property type="entry name" value="TONB-DEPENDENT RECEPTOR-LIKE BETA-BARREL DOMAIN-CONTAINING PROTEIN"/>
    <property type="match status" value="1"/>
</dbReference>
<keyword evidence="6" id="KW-0675">Receptor</keyword>
<protein>
    <submittedName>
        <fullName evidence="6">TonB-dependent receptor domain-containing protein</fullName>
    </submittedName>
</protein>
<gene>
    <name evidence="6" type="ORF">ACFSQW_08910</name>
</gene>
<comment type="caution">
    <text evidence="6">The sequence shown here is derived from an EMBL/GenBank/DDBJ whole genome shotgun (WGS) entry which is preliminary data.</text>
</comment>
<dbReference type="PANTHER" id="PTHR40980">
    <property type="entry name" value="PLUG DOMAIN-CONTAINING PROTEIN"/>
    <property type="match status" value="1"/>
</dbReference>
<dbReference type="InterPro" id="IPR036942">
    <property type="entry name" value="Beta-barrel_TonB_sf"/>
</dbReference>
<dbReference type="Pfam" id="PF13620">
    <property type="entry name" value="CarboxypepD_reg"/>
    <property type="match status" value="1"/>
</dbReference>
<dbReference type="SUPFAM" id="SSF49464">
    <property type="entry name" value="Carboxypeptidase regulatory domain-like"/>
    <property type="match status" value="1"/>
</dbReference>
<accession>A0ABW5L1Q1</accession>
<dbReference type="InterPro" id="IPR008969">
    <property type="entry name" value="CarboxyPept-like_regulatory"/>
</dbReference>
<keyword evidence="4" id="KW-1133">Transmembrane helix</keyword>
<organism evidence="6 7">
    <name type="scientific">Sphingobacterium tabacisoli</name>
    <dbReference type="NCBI Taxonomy" id="2044855"/>
    <lineage>
        <taxon>Bacteria</taxon>
        <taxon>Pseudomonadati</taxon>
        <taxon>Bacteroidota</taxon>
        <taxon>Sphingobacteriia</taxon>
        <taxon>Sphingobacteriales</taxon>
        <taxon>Sphingobacteriaceae</taxon>
        <taxon>Sphingobacterium</taxon>
    </lineage>
</organism>
<sequence length="808" mass="92355">MFLLRIYLIDPIWIVIVGILVFSIDAVFAQSGIRGYVIDQNRQPLPKTSITVSVQSPWSSYQLYTDDKGSFGRDLTPGKYQLELYHLGYKKQMMWVDVIEGKVNLLDTILLENESQQLDEITVQGSRKLIEQKSDRMVLNIENSVLATGTTALELLKRAPSVRVDEEDIIHMRGKSDIGILINGKLSYLSAKELTNILKGTPSESIKRIELITSPSAKFDAKGIAGLINIVMKQPVAEPLSGNAHVFGGGGRKGRYGLGATLTGQAGSWRWQGGIEHAYRGEKEYRNFNRFYDNKGNEGHKSLQYSSTDEPLQTQQARAGLEYVPNDKTSVGMLWTGNFGTYKNFSNGYNDIYDHLDKRSVHTITANTNISRWQAHNVGFSLLHKIGENRELSVDWDILYSDYKADQTLWSDILKYGASNALQESRRNATPSTTHLQVAKLDYQHRWKENVTAEIGWKSSWMKSDNNSLSDTMQNNSWVSDVKNSNHFVYHEQIHAAYVNINMAFGQWGLNAGLRTEHTDADGELRTDGRTVHKRYTQLFPSVSMRYEIAEKHQLQLSYSRRINRPDYEDLNPFRYYVDAYVYWEGNPLLQPELANAFELNYTLHRDLLLSLYYTDVKDAMTSVLMQLPEENKTIRSIHNIKGFQNYGLNVNYSLALFSFWSTQWNLNAFENHYFGSYGGEQIANRLWSYAVQTTQSYRLPKSWSAEWTAAYESPQSDGVFRQKASGHVSLGLMKKMFNDKLNLKFAVDDVFKTSRYRTNSGVGGVYMDQQIDLDSRVWRVSVGYTFGKKRDGADKKKSEEQQRVRGL</sequence>
<dbReference type="Proteomes" id="UP001597440">
    <property type="component" value="Unassembled WGS sequence"/>
</dbReference>
<dbReference type="RefSeq" id="WP_210352917.1">
    <property type="nucleotide sequence ID" value="NZ_JAEQMU010000001.1"/>
</dbReference>
<evidence type="ECO:0000256" key="3">
    <source>
        <dbReference type="ARBA" id="ARBA00023237"/>
    </source>
</evidence>
<keyword evidence="4" id="KW-0812">Transmembrane</keyword>
<dbReference type="SUPFAM" id="SSF56935">
    <property type="entry name" value="Porins"/>
    <property type="match status" value="1"/>
</dbReference>
<feature type="transmembrane region" description="Helical" evidence="4">
    <location>
        <begin position="12"/>
        <end position="33"/>
    </location>
</feature>
<dbReference type="Gene3D" id="2.170.130.10">
    <property type="entry name" value="TonB-dependent receptor, plug domain"/>
    <property type="match status" value="1"/>
</dbReference>
<reference evidence="7" key="1">
    <citation type="journal article" date="2019" name="Int. J. Syst. Evol. Microbiol.">
        <title>The Global Catalogue of Microorganisms (GCM) 10K type strain sequencing project: providing services to taxonomists for standard genome sequencing and annotation.</title>
        <authorList>
            <consortium name="The Broad Institute Genomics Platform"/>
            <consortium name="The Broad Institute Genome Sequencing Center for Infectious Disease"/>
            <person name="Wu L."/>
            <person name="Ma J."/>
        </authorList>
    </citation>
    <scope>NUCLEOTIDE SEQUENCE [LARGE SCALE GENOMIC DNA]</scope>
    <source>
        <strain evidence="7">KCTC 52298</strain>
    </source>
</reference>
<dbReference type="Gene3D" id="2.40.170.20">
    <property type="entry name" value="TonB-dependent receptor, beta-barrel domain"/>
    <property type="match status" value="1"/>
</dbReference>
<dbReference type="InterPro" id="IPR037066">
    <property type="entry name" value="Plug_dom_sf"/>
</dbReference>
<dbReference type="EMBL" id="JBHULD010000014">
    <property type="protein sequence ID" value="MFD2554508.1"/>
    <property type="molecule type" value="Genomic_DNA"/>
</dbReference>
<evidence type="ECO:0000256" key="2">
    <source>
        <dbReference type="ARBA" id="ARBA00023136"/>
    </source>
</evidence>
<evidence type="ECO:0000259" key="5">
    <source>
        <dbReference type="Pfam" id="PF14905"/>
    </source>
</evidence>
<name>A0ABW5L1Q1_9SPHI</name>
<keyword evidence="3" id="KW-0998">Cell outer membrane</keyword>
<dbReference type="InterPro" id="IPR041700">
    <property type="entry name" value="OMP_b-brl_3"/>
</dbReference>
<feature type="domain" description="Outer membrane protein beta-barrel" evidence="5">
    <location>
        <begin position="388"/>
        <end position="785"/>
    </location>
</feature>
<evidence type="ECO:0000313" key="6">
    <source>
        <dbReference type="EMBL" id="MFD2554508.1"/>
    </source>
</evidence>
<keyword evidence="7" id="KW-1185">Reference proteome</keyword>
<keyword evidence="2 4" id="KW-0472">Membrane</keyword>
<dbReference type="Pfam" id="PF14905">
    <property type="entry name" value="OMP_b-brl_3"/>
    <property type="match status" value="1"/>
</dbReference>
<evidence type="ECO:0000256" key="4">
    <source>
        <dbReference type="SAM" id="Phobius"/>
    </source>
</evidence>